<organism evidence="1 2">
    <name type="scientific">Tanacetum coccineum</name>
    <dbReference type="NCBI Taxonomy" id="301880"/>
    <lineage>
        <taxon>Eukaryota</taxon>
        <taxon>Viridiplantae</taxon>
        <taxon>Streptophyta</taxon>
        <taxon>Embryophyta</taxon>
        <taxon>Tracheophyta</taxon>
        <taxon>Spermatophyta</taxon>
        <taxon>Magnoliopsida</taxon>
        <taxon>eudicotyledons</taxon>
        <taxon>Gunneridae</taxon>
        <taxon>Pentapetalae</taxon>
        <taxon>asterids</taxon>
        <taxon>campanulids</taxon>
        <taxon>Asterales</taxon>
        <taxon>Asteraceae</taxon>
        <taxon>Asteroideae</taxon>
        <taxon>Anthemideae</taxon>
        <taxon>Anthemidinae</taxon>
        <taxon>Tanacetum</taxon>
    </lineage>
</organism>
<keyword evidence="2" id="KW-1185">Reference proteome</keyword>
<sequence length="250" mass="29047">MAKPILNEARAEHSLAETSIESNAKYELKEELLNELRSNTYRGKVEEDVVGHIAKFLKYSIQSNKFYLLSCASNYDKMCEDDEEGLDPLEFITWRNSKFKNHKKADETTKHTLLYSWIEVGNNEGLMDEDISSDDDKDQSNSSMITKPEIKIGDEILKILTLLMAWTKLTLPTALQNGDTEKWLSSEGTTTTWKKLVSKFFHKYYPLSHTYKSKIPDDLDHGTDYFEFLYWMASKFDNHWELDKNIKSGL</sequence>
<reference evidence="1" key="1">
    <citation type="journal article" date="2022" name="Int. J. Mol. Sci.">
        <title>Draft Genome of Tanacetum Coccineum: Genomic Comparison of Closely Related Tanacetum-Family Plants.</title>
        <authorList>
            <person name="Yamashiro T."/>
            <person name="Shiraishi A."/>
            <person name="Nakayama K."/>
            <person name="Satake H."/>
        </authorList>
    </citation>
    <scope>NUCLEOTIDE SEQUENCE</scope>
</reference>
<dbReference type="Proteomes" id="UP001151760">
    <property type="component" value="Unassembled WGS sequence"/>
</dbReference>
<dbReference type="EMBL" id="BQNB010015567">
    <property type="protein sequence ID" value="GJT41498.1"/>
    <property type="molecule type" value="Genomic_DNA"/>
</dbReference>
<evidence type="ECO:0000313" key="2">
    <source>
        <dbReference type="Proteomes" id="UP001151760"/>
    </source>
</evidence>
<accession>A0ABQ5DRI8</accession>
<evidence type="ECO:0000313" key="1">
    <source>
        <dbReference type="EMBL" id="GJT41498.1"/>
    </source>
</evidence>
<protein>
    <submittedName>
        <fullName evidence="1">Uncharacterized protein</fullName>
    </submittedName>
</protein>
<name>A0ABQ5DRI8_9ASTR</name>
<proteinExistence type="predicted"/>
<reference evidence="1" key="2">
    <citation type="submission" date="2022-01" db="EMBL/GenBank/DDBJ databases">
        <authorList>
            <person name="Yamashiro T."/>
            <person name="Shiraishi A."/>
            <person name="Satake H."/>
            <person name="Nakayama K."/>
        </authorList>
    </citation>
    <scope>NUCLEOTIDE SEQUENCE</scope>
</reference>
<comment type="caution">
    <text evidence="1">The sequence shown here is derived from an EMBL/GenBank/DDBJ whole genome shotgun (WGS) entry which is preliminary data.</text>
</comment>
<gene>
    <name evidence="1" type="ORF">Tco_0941363</name>
</gene>